<evidence type="ECO:0000256" key="1">
    <source>
        <dbReference type="ARBA" id="ARBA00004429"/>
    </source>
</evidence>
<evidence type="ECO:0000313" key="11">
    <source>
        <dbReference type="Proteomes" id="UP001595621"/>
    </source>
</evidence>
<keyword evidence="2" id="KW-1003">Cell membrane</keyword>
<evidence type="ECO:0000256" key="5">
    <source>
        <dbReference type="PROSITE-ProRule" id="PRU00284"/>
    </source>
</evidence>
<reference evidence="11" key="1">
    <citation type="journal article" date="2019" name="Int. J. Syst. Evol. Microbiol.">
        <title>The Global Catalogue of Microorganisms (GCM) 10K type strain sequencing project: providing services to taxonomists for standard genome sequencing and annotation.</title>
        <authorList>
            <consortium name="The Broad Institute Genomics Platform"/>
            <consortium name="The Broad Institute Genome Sequencing Center for Infectious Disease"/>
            <person name="Wu L."/>
            <person name="Ma J."/>
        </authorList>
    </citation>
    <scope>NUCLEOTIDE SEQUENCE [LARGE SCALE GENOMIC DNA]</scope>
    <source>
        <strain evidence="11">KCTC 52277</strain>
    </source>
</reference>
<evidence type="ECO:0000256" key="6">
    <source>
        <dbReference type="SAM" id="Phobius"/>
    </source>
</evidence>
<feature type="domain" description="HBM" evidence="9">
    <location>
        <begin position="45"/>
        <end position="285"/>
    </location>
</feature>
<dbReference type="PROSITE" id="PS50111">
    <property type="entry name" value="CHEMOTAXIS_TRANSDUC_2"/>
    <property type="match status" value="1"/>
</dbReference>
<dbReference type="Gene3D" id="1.10.287.950">
    <property type="entry name" value="Methyl-accepting chemotaxis protein"/>
    <property type="match status" value="1"/>
</dbReference>
<proteinExistence type="inferred from homology"/>
<dbReference type="SMART" id="SM01358">
    <property type="entry name" value="HBM"/>
    <property type="match status" value="1"/>
</dbReference>
<feature type="domain" description="T-SNARE coiled-coil homology" evidence="8">
    <location>
        <begin position="565"/>
        <end position="627"/>
    </location>
</feature>
<comment type="subcellular location">
    <subcellularLocation>
        <location evidence="1">Cell inner membrane</location>
        <topology evidence="1">Multi-pass membrane protein</topology>
    </subcellularLocation>
</comment>
<dbReference type="RefSeq" id="WP_248936347.1">
    <property type="nucleotide sequence ID" value="NZ_JAKILF010000004.1"/>
</dbReference>
<dbReference type="SMART" id="SM00397">
    <property type="entry name" value="t_SNARE"/>
    <property type="match status" value="1"/>
</dbReference>
<keyword evidence="6" id="KW-0472">Membrane</keyword>
<protein>
    <submittedName>
        <fullName evidence="10">Methyl-accepting chemotaxis protein</fullName>
    </submittedName>
</protein>
<evidence type="ECO:0000256" key="4">
    <source>
        <dbReference type="ARBA" id="ARBA00029447"/>
    </source>
</evidence>
<sequence length="651" mass="70449">MFSKLKLAQQLSVSFAAVLGLLVVVSGVGYFGLSEGYQNFTDYRGLARSSNSASQIQTELLQARLGVLKYLKTQDSAQIEKVDAYTNDIEKHISDMIKVEQDGTRIAELKESLKLVDEYQATFKEVVADFGRRNQVVGERLDPNGLKMRQNMTEIIKLSRESNDLQSLFYASQVQEKLLLGRLFAAKFLISNSDADLSRANSELDAVAAPFERLKPTLSAGRERQLGNEFEAAYESYKSALAETADIIAHRNEYITNGLDVIGPKVTVNLNDFNGSIKSAQDILGPEAQSDSEGAVNSVIVISIIAILAGIALSFFVTKAVRKPIGGEPSEIEEIARRIASGDLTQTFNQTGEVTGIYAAMIEMNSNLKQIVGQLANSSATLNTSSRSLVTVTDDTVRNSESQADQLSHTASAMHEMTSTVQDIAESAQSASDAASEADTFANEGQAVLEDTRQSITKLVSNITDVSSIIENLERETDNVGSILDTIRGIAEQTNLLALNAAIEAARAGDQGRGFAVVADEVRSLASRTQQSTEEIQSLISRLQSEAKRSVESMRVNVDEATHTTEKANKTYEALKSINQSVSNIRDMNHQIAVAAEEQSSVVDTINSSVEEVNSLAKNTSEGAGSVSRQASDLANISDDLKTIVEKFKVG</sequence>
<keyword evidence="3 5" id="KW-0807">Transducer</keyword>
<dbReference type="CDD" id="cd11386">
    <property type="entry name" value="MCP_signal"/>
    <property type="match status" value="1"/>
</dbReference>
<dbReference type="InterPro" id="IPR032255">
    <property type="entry name" value="HBM"/>
</dbReference>
<dbReference type="PANTHER" id="PTHR32089:SF112">
    <property type="entry name" value="LYSOZYME-LIKE PROTEIN-RELATED"/>
    <property type="match status" value="1"/>
</dbReference>
<comment type="similarity">
    <text evidence="4">Belongs to the methyl-accepting chemotaxis (MCP) protein family.</text>
</comment>
<name>A0ABV7GEA9_9GAMM</name>
<dbReference type="EMBL" id="JBHRTD010000017">
    <property type="protein sequence ID" value="MFC3139859.1"/>
    <property type="molecule type" value="Genomic_DNA"/>
</dbReference>
<dbReference type="InterPro" id="IPR000727">
    <property type="entry name" value="T_SNARE_dom"/>
</dbReference>
<keyword evidence="2" id="KW-0997">Cell inner membrane</keyword>
<keyword evidence="6" id="KW-0812">Transmembrane</keyword>
<comment type="caution">
    <text evidence="10">The sequence shown here is derived from an EMBL/GenBank/DDBJ whole genome shotgun (WGS) entry which is preliminary data.</text>
</comment>
<dbReference type="PROSITE" id="PS50192">
    <property type="entry name" value="T_SNARE"/>
    <property type="match status" value="1"/>
</dbReference>
<evidence type="ECO:0000313" key="10">
    <source>
        <dbReference type="EMBL" id="MFC3139859.1"/>
    </source>
</evidence>
<dbReference type="InterPro" id="IPR004089">
    <property type="entry name" value="MCPsignal_dom"/>
</dbReference>
<evidence type="ECO:0000259" key="9">
    <source>
        <dbReference type="PROSITE" id="PS51753"/>
    </source>
</evidence>
<evidence type="ECO:0000256" key="3">
    <source>
        <dbReference type="ARBA" id="ARBA00023224"/>
    </source>
</evidence>
<dbReference type="SMART" id="SM00283">
    <property type="entry name" value="MA"/>
    <property type="match status" value="1"/>
</dbReference>
<dbReference type="PANTHER" id="PTHR32089">
    <property type="entry name" value="METHYL-ACCEPTING CHEMOTAXIS PROTEIN MCPB"/>
    <property type="match status" value="1"/>
</dbReference>
<dbReference type="SUPFAM" id="SSF58104">
    <property type="entry name" value="Methyl-accepting chemotaxis protein (MCP) signaling domain"/>
    <property type="match status" value="1"/>
</dbReference>
<feature type="transmembrane region" description="Helical" evidence="6">
    <location>
        <begin position="295"/>
        <end position="317"/>
    </location>
</feature>
<evidence type="ECO:0000256" key="2">
    <source>
        <dbReference type="ARBA" id="ARBA00022519"/>
    </source>
</evidence>
<gene>
    <name evidence="10" type="ORF">ACFOE0_16985</name>
</gene>
<evidence type="ECO:0000259" key="8">
    <source>
        <dbReference type="PROSITE" id="PS50192"/>
    </source>
</evidence>
<keyword evidence="6" id="KW-1133">Transmembrane helix</keyword>
<dbReference type="Proteomes" id="UP001595621">
    <property type="component" value="Unassembled WGS sequence"/>
</dbReference>
<dbReference type="PROSITE" id="PS51753">
    <property type="entry name" value="HBM"/>
    <property type="match status" value="1"/>
</dbReference>
<keyword evidence="11" id="KW-1185">Reference proteome</keyword>
<accession>A0ABV7GEA9</accession>
<feature type="domain" description="Methyl-accepting transducer" evidence="7">
    <location>
        <begin position="378"/>
        <end position="614"/>
    </location>
</feature>
<evidence type="ECO:0000259" key="7">
    <source>
        <dbReference type="PROSITE" id="PS50111"/>
    </source>
</evidence>
<dbReference type="Pfam" id="PF00015">
    <property type="entry name" value="MCPsignal"/>
    <property type="match status" value="1"/>
</dbReference>
<dbReference type="Pfam" id="PF16591">
    <property type="entry name" value="HBM"/>
    <property type="match status" value="1"/>
</dbReference>
<organism evidence="10 11">
    <name type="scientific">Shewanella submarina</name>
    <dbReference type="NCBI Taxonomy" id="2016376"/>
    <lineage>
        <taxon>Bacteria</taxon>
        <taxon>Pseudomonadati</taxon>
        <taxon>Pseudomonadota</taxon>
        <taxon>Gammaproteobacteria</taxon>
        <taxon>Alteromonadales</taxon>
        <taxon>Shewanellaceae</taxon>
        <taxon>Shewanella</taxon>
    </lineage>
</organism>